<dbReference type="PANTHER" id="PTHR13420:SF7">
    <property type="entry name" value="UPF0235 PROTEIN C15ORF40"/>
    <property type="match status" value="1"/>
</dbReference>
<dbReference type="Pfam" id="PF02594">
    <property type="entry name" value="DUF167"/>
    <property type="match status" value="1"/>
</dbReference>
<evidence type="ECO:0000256" key="1">
    <source>
        <dbReference type="ARBA" id="ARBA00010364"/>
    </source>
</evidence>
<evidence type="ECO:0000313" key="3">
    <source>
        <dbReference type="EMBL" id="PIS06364.1"/>
    </source>
</evidence>
<comment type="similarity">
    <text evidence="1 2">Belongs to the UPF0235 family.</text>
</comment>
<proteinExistence type="inferred from homology"/>
<dbReference type="NCBIfam" id="TIGR00251">
    <property type="entry name" value="DUF167 family protein"/>
    <property type="match status" value="1"/>
</dbReference>
<dbReference type="HAMAP" id="MF_00634">
    <property type="entry name" value="UPF0235"/>
    <property type="match status" value="1"/>
</dbReference>
<comment type="caution">
    <text evidence="3">The sequence shown here is derived from an EMBL/GenBank/DDBJ whole genome shotgun (WGS) entry which is preliminary data.</text>
</comment>
<name>A0A2H0W4Y6_9BACT</name>
<dbReference type="InterPro" id="IPR036591">
    <property type="entry name" value="YggU-like_sf"/>
</dbReference>
<dbReference type="InterPro" id="IPR003746">
    <property type="entry name" value="DUF167"/>
</dbReference>
<dbReference type="GO" id="GO:0005737">
    <property type="term" value="C:cytoplasm"/>
    <property type="evidence" value="ECO:0007669"/>
    <property type="project" value="TreeGrafter"/>
</dbReference>
<dbReference type="EMBL" id="PEZY01000005">
    <property type="protein sequence ID" value="PIS06364.1"/>
    <property type="molecule type" value="Genomic_DNA"/>
</dbReference>
<dbReference type="AlphaFoldDB" id="A0A2H0W4Y6"/>
<dbReference type="SUPFAM" id="SSF69786">
    <property type="entry name" value="YggU-like"/>
    <property type="match status" value="1"/>
</dbReference>
<protein>
    <recommendedName>
        <fullName evidence="2">UPF0235 protein COT80_02245</fullName>
    </recommendedName>
</protein>
<evidence type="ECO:0000313" key="4">
    <source>
        <dbReference type="Proteomes" id="UP000229056"/>
    </source>
</evidence>
<dbReference type="Gene3D" id="3.30.1200.10">
    <property type="entry name" value="YggU-like"/>
    <property type="match status" value="1"/>
</dbReference>
<dbReference type="PANTHER" id="PTHR13420">
    <property type="entry name" value="UPF0235 PROTEIN C15ORF40"/>
    <property type="match status" value="1"/>
</dbReference>
<evidence type="ECO:0000256" key="2">
    <source>
        <dbReference type="HAMAP-Rule" id="MF_00634"/>
    </source>
</evidence>
<dbReference type="SMART" id="SM01152">
    <property type="entry name" value="DUF167"/>
    <property type="match status" value="1"/>
</dbReference>
<accession>A0A2H0W4Y6</accession>
<organism evidence="3 4">
    <name type="scientific">Candidatus Buchananbacteria bacterium CG10_big_fil_rev_8_21_14_0_10_33_19</name>
    <dbReference type="NCBI Taxonomy" id="1974525"/>
    <lineage>
        <taxon>Bacteria</taxon>
        <taxon>Candidatus Buchananiibacteriota</taxon>
    </lineage>
</organism>
<dbReference type="Proteomes" id="UP000229056">
    <property type="component" value="Unassembled WGS sequence"/>
</dbReference>
<gene>
    <name evidence="3" type="ORF">COT80_02245</name>
</gene>
<sequence>MTSKTITVEVKTNSKEIKVEKITDSVYKVKLKATPIEGKANKQLIDVLSKYLGLTKSQIEIKSGKTSKTKVLVIYG</sequence>
<reference evidence="4" key="1">
    <citation type="submission" date="2017-09" db="EMBL/GenBank/DDBJ databases">
        <title>Depth-based differentiation of microbial function through sediment-hosted aquifers and enrichment of novel symbionts in the deep terrestrial subsurface.</title>
        <authorList>
            <person name="Probst A.J."/>
            <person name="Ladd B."/>
            <person name="Jarett J.K."/>
            <person name="Geller-Mcgrath D.E."/>
            <person name="Sieber C.M.K."/>
            <person name="Emerson J.B."/>
            <person name="Anantharaman K."/>
            <person name="Thomas B.C."/>
            <person name="Malmstrom R."/>
            <person name="Stieglmeier M."/>
            <person name="Klingl A."/>
            <person name="Woyke T."/>
            <person name="Ryan C.M."/>
            <person name="Banfield J.F."/>
        </authorList>
    </citation>
    <scope>NUCLEOTIDE SEQUENCE [LARGE SCALE GENOMIC DNA]</scope>
</reference>